<dbReference type="PANTHER" id="PTHR33164">
    <property type="entry name" value="TRANSCRIPTIONAL REGULATOR, MARR FAMILY"/>
    <property type="match status" value="1"/>
</dbReference>
<dbReference type="Pfam" id="PF01047">
    <property type="entry name" value="MarR"/>
    <property type="match status" value="1"/>
</dbReference>
<dbReference type="GO" id="GO:0003700">
    <property type="term" value="F:DNA-binding transcription factor activity"/>
    <property type="evidence" value="ECO:0007669"/>
    <property type="project" value="InterPro"/>
</dbReference>
<dbReference type="InterPro" id="IPR023187">
    <property type="entry name" value="Tscrpt_reg_MarR-type_CS"/>
</dbReference>
<dbReference type="Gene3D" id="1.10.10.10">
    <property type="entry name" value="Winged helix-like DNA-binding domain superfamily/Winged helix DNA-binding domain"/>
    <property type="match status" value="1"/>
</dbReference>
<keyword evidence="3" id="KW-0804">Transcription</keyword>
<dbReference type="SUPFAM" id="SSF46785">
    <property type="entry name" value="Winged helix' DNA-binding domain"/>
    <property type="match status" value="1"/>
</dbReference>
<reference evidence="5 6" key="1">
    <citation type="submission" date="2017-05" db="EMBL/GenBank/DDBJ databases">
        <title>Genome Analysis of Maritalea myrionectae HL2708#5.</title>
        <authorList>
            <consortium name="Cotde Inc.-PKNU"/>
            <person name="Jang D."/>
            <person name="Oh H.-M."/>
        </authorList>
    </citation>
    <scope>NUCLEOTIDE SEQUENCE [LARGE SCALE GENOMIC DNA]</scope>
    <source>
        <strain evidence="5 6">HL2708#5</strain>
    </source>
</reference>
<keyword evidence="2" id="KW-0238">DNA-binding</keyword>
<feature type="domain" description="HTH marR-type" evidence="4">
    <location>
        <begin position="51"/>
        <end position="158"/>
    </location>
</feature>
<dbReference type="PROSITE" id="PS01117">
    <property type="entry name" value="HTH_MARR_1"/>
    <property type="match status" value="1"/>
</dbReference>
<dbReference type="AlphaFoldDB" id="A0A2R4MHD4"/>
<evidence type="ECO:0000256" key="2">
    <source>
        <dbReference type="ARBA" id="ARBA00023125"/>
    </source>
</evidence>
<dbReference type="InterPro" id="IPR039422">
    <property type="entry name" value="MarR/SlyA-like"/>
</dbReference>
<proteinExistence type="predicted"/>
<name>A0A2R4MHD4_9HYPH</name>
<dbReference type="Proteomes" id="UP000258927">
    <property type="component" value="Chromosome"/>
</dbReference>
<dbReference type="RefSeq" id="WP_117396365.1">
    <property type="nucleotide sequence ID" value="NZ_CP021330.1"/>
</dbReference>
<dbReference type="STRING" id="1122213.GCA_000423365_00620"/>
<organism evidence="5 6">
    <name type="scientific">Maritalea myrionectae</name>
    <dbReference type="NCBI Taxonomy" id="454601"/>
    <lineage>
        <taxon>Bacteria</taxon>
        <taxon>Pseudomonadati</taxon>
        <taxon>Pseudomonadota</taxon>
        <taxon>Alphaproteobacteria</taxon>
        <taxon>Hyphomicrobiales</taxon>
        <taxon>Devosiaceae</taxon>
        <taxon>Maritalea</taxon>
    </lineage>
</organism>
<dbReference type="InterPro" id="IPR036388">
    <property type="entry name" value="WH-like_DNA-bd_sf"/>
</dbReference>
<dbReference type="PANTHER" id="PTHR33164:SF57">
    <property type="entry name" value="MARR-FAMILY TRANSCRIPTIONAL REGULATOR"/>
    <property type="match status" value="1"/>
</dbReference>
<dbReference type="InterPro" id="IPR000835">
    <property type="entry name" value="HTH_MarR-typ"/>
</dbReference>
<dbReference type="GO" id="GO:0006950">
    <property type="term" value="P:response to stress"/>
    <property type="evidence" value="ECO:0007669"/>
    <property type="project" value="TreeGrafter"/>
</dbReference>
<evidence type="ECO:0000256" key="3">
    <source>
        <dbReference type="ARBA" id="ARBA00023163"/>
    </source>
</evidence>
<keyword evidence="1" id="KW-0805">Transcription regulation</keyword>
<evidence type="ECO:0000313" key="5">
    <source>
        <dbReference type="EMBL" id="AVX05487.1"/>
    </source>
</evidence>
<evidence type="ECO:0000259" key="4">
    <source>
        <dbReference type="SMART" id="SM00347"/>
    </source>
</evidence>
<evidence type="ECO:0000313" key="6">
    <source>
        <dbReference type="Proteomes" id="UP000258927"/>
    </source>
</evidence>
<keyword evidence="6" id="KW-1185">Reference proteome</keyword>
<dbReference type="GO" id="GO:0003677">
    <property type="term" value="F:DNA binding"/>
    <property type="evidence" value="ECO:0007669"/>
    <property type="project" value="UniProtKB-KW"/>
</dbReference>
<dbReference type="EMBL" id="CP021330">
    <property type="protein sequence ID" value="AVX05487.1"/>
    <property type="molecule type" value="Genomic_DNA"/>
</dbReference>
<dbReference type="KEGG" id="mmyr:MXMO3_02979"/>
<sequence>MLPDYMSSESPKSPKPTELERLQAEGIRAFRTDRPRNPPLIFSIKPIVAWIETRLIELLREVFPEARAAFNPVFVHLPADGCRLTELAAKADMTKQAMSEIVEELIDLGYLARFPDPSDKRAKIILRTDAGLELHQHALTAFSRIETELAEMLGAPTMGNLRQAAMEGAKAIQKAT</sequence>
<accession>A0A2R4MHD4</accession>
<dbReference type="SMART" id="SM00347">
    <property type="entry name" value="HTH_MARR"/>
    <property type="match status" value="1"/>
</dbReference>
<gene>
    <name evidence="5" type="ORF">MXMO3_02979</name>
</gene>
<evidence type="ECO:0000256" key="1">
    <source>
        <dbReference type="ARBA" id="ARBA00023015"/>
    </source>
</evidence>
<dbReference type="InterPro" id="IPR036390">
    <property type="entry name" value="WH_DNA-bd_sf"/>
</dbReference>
<protein>
    <recommendedName>
        <fullName evidence="4">HTH marR-type domain-containing protein</fullName>
    </recommendedName>
</protein>